<dbReference type="Pfam" id="PF07883">
    <property type="entry name" value="Cupin_2"/>
    <property type="match status" value="1"/>
</dbReference>
<accession>A0A5C6WYH1</accession>
<organism evidence="4 5">
    <name type="scientific">Lujinxingia vulgaris</name>
    <dbReference type="NCBI Taxonomy" id="2600176"/>
    <lineage>
        <taxon>Bacteria</taxon>
        <taxon>Deltaproteobacteria</taxon>
        <taxon>Bradymonadales</taxon>
        <taxon>Lujinxingiaceae</taxon>
        <taxon>Lujinxingia</taxon>
    </lineage>
</organism>
<name>A0A5C6WYH1_9DELT</name>
<feature type="region of interest" description="Disordered" evidence="1">
    <location>
        <begin position="153"/>
        <end position="187"/>
    </location>
</feature>
<dbReference type="OrthoDB" id="5506149at2"/>
<gene>
    <name evidence="4" type="ORF">FRC96_12825</name>
</gene>
<keyword evidence="2" id="KW-0732">Signal</keyword>
<evidence type="ECO:0000259" key="3">
    <source>
        <dbReference type="Pfam" id="PF07883"/>
    </source>
</evidence>
<dbReference type="InterPro" id="IPR014710">
    <property type="entry name" value="RmlC-like_jellyroll"/>
</dbReference>
<evidence type="ECO:0000256" key="1">
    <source>
        <dbReference type="SAM" id="MobiDB-lite"/>
    </source>
</evidence>
<feature type="domain" description="Cupin type-2" evidence="3">
    <location>
        <begin position="69"/>
        <end position="128"/>
    </location>
</feature>
<sequence length="187" mass="20201">MGVRMRGAKLVVALIIAAGVGSLTTAVVAQTESAQPVVVNAHRVQQRVGDDGQMRVANLLRGEQAYMGRWTLAPNAQTSPRTAEAETYLYVLEGSAVAMIAGQSYIIGPDMAVYVPAGAELSFTNGAERLVAVQVFAPGEEAARYQEWRLRDDGESWPRRRTRPRVRTRQSALPIEAPASGELALQP</sequence>
<dbReference type="InterPro" id="IPR013096">
    <property type="entry name" value="Cupin_2"/>
</dbReference>
<proteinExistence type="predicted"/>
<evidence type="ECO:0000256" key="2">
    <source>
        <dbReference type="SAM" id="SignalP"/>
    </source>
</evidence>
<feature type="chain" id="PRO_5022876854" evidence="2">
    <location>
        <begin position="30"/>
        <end position="187"/>
    </location>
</feature>
<dbReference type="EMBL" id="VOSL01000054">
    <property type="protein sequence ID" value="TXD34503.1"/>
    <property type="molecule type" value="Genomic_DNA"/>
</dbReference>
<dbReference type="Proteomes" id="UP000321046">
    <property type="component" value="Unassembled WGS sequence"/>
</dbReference>
<protein>
    <submittedName>
        <fullName evidence="4">Cupin domain-containing protein</fullName>
    </submittedName>
</protein>
<feature type="compositionally biased region" description="Basic residues" evidence="1">
    <location>
        <begin position="159"/>
        <end position="168"/>
    </location>
</feature>
<evidence type="ECO:0000313" key="4">
    <source>
        <dbReference type="EMBL" id="TXD34503.1"/>
    </source>
</evidence>
<reference evidence="4 5" key="1">
    <citation type="submission" date="2019-08" db="EMBL/GenBank/DDBJ databases">
        <title>Bradymonadales sp. TMQ2.</title>
        <authorList>
            <person name="Liang Q."/>
        </authorList>
    </citation>
    <scope>NUCLEOTIDE SEQUENCE [LARGE SCALE GENOMIC DNA]</scope>
    <source>
        <strain evidence="4 5">TMQ2</strain>
    </source>
</reference>
<dbReference type="InterPro" id="IPR011051">
    <property type="entry name" value="RmlC_Cupin_sf"/>
</dbReference>
<dbReference type="Gene3D" id="2.60.120.10">
    <property type="entry name" value="Jelly Rolls"/>
    <property type="match status" value="1"/>
</dbReference>
<feature type="signal peptide" evidence="2">
    <location>
        <begin position="1"/>
        <end position="29"/>
    </location>
</feature>
<comment type="caution">
    <text evidence="4">The sequence shown here is derived from an EMBL/GenBank/DDBJ whole genome shotgun (WGS) entry which is preliminary data.</text>
</comment>
<dbReference type="SUPFAM" id="SSF51182">
    <property type="entry name" value="RmlC-like cupins"/>
    <property type="match status" value="1"/>
</dbReference>
<evidence type="ECO:0000313" key="5">
    <source>
        <dbReference type="Proteomes" id="UP000321046"/>
    </source>
</evidence>
<dbReference type="AlphaFoldDB" id="A0A5C6WYH1"/>